<proteinExistence type="predicted"/>
<dbReference type="PROSITE" id="PS51257">
    <property type="entry name" value="PROKAR_LIPOPROTEIN"/>
    <property type="match status" value="1"/>
</dbReference>
<keyword evidence="4" id="KW-1185">Reference proteome</keyword>
<dbReference type="EMBL" id="JBHSQQ010000048">
    <property type="protein sequence ID" value="MFC5942047.1"/>
    <property type="molecule type" value="Genomic_DNA"/>
</dbReference>
<accession>A0ABW1HPF3</accession>
<evidence type="ECO:0000313" key="3">
    <source>
        <dbReference type="EMBL" id="MFC5942047.1"/>
    </source>
</evidence>
<feature type="region of interest" description="Disordered" evidence="1">
    <location>
        <begin position="89"/>
        <end position="112"/>
    </location>
</feature>
<name>A0ABW1HPF3_9ACTN</name>
<evidence type="ECO:0000313" key="4">
    <source>
        <dbReference type="Proteomes" id="UP001596207"/>
    </source>
</evidence>
<comment type="caution">
    <text evidence="3">The sequence shown here is derived from an EMBL/GenBank/DDBJ whole genome shotgun (WGS) entry which is preliminary data.</text>
</comment>
<organism evidence="3 4">
    <name type="scientific">Micromonospora harpali</name>
    <dbReference type="NCBI Taxonomy" id="1490225"/>
    <lineage>
        <taxon>Bacteria</taxon>
        <taxon>Bacillati</taxon>
        <taxon>Actinomycetota</taxon>
        <taxon>Actinomycetes</taxon>
        <taxon>Micromonosporales</taxon>
        <taxon>Micromonosporaceae</taxon>
        <taxon>Micromonospora</taxon>
    </lineage>
</organism>
<evidence type="ECO:0000256" key="1">
    <source>
        <dbReference type="SAM" id="MobiDB-lite"/>
    </source>
</evidence>
<feature type="transmembrane region" description="Helical" evidence="2">
    <location>
        <begin position="69"/>
        <end position="84"/>
    </location>
</feature>
<dbReference type="Proteomes" id="UP001596207">
    <property type="component" value="Unassembled WGS sequence"/>
</dbReference>
<keyword evidence="2" id="KW-0472">Membrane</keyword>
<dbReference type="RefSeq" id="WP_353898734.1">
    <property type="nucleotide sequence ID" value="NZ_CP158970.1"/>
</dbReference>
<sequence length="112" mass="12248">MSVPSRRRLSSALTWLLACVGMVASTVFPFLVVIGRSTIWTFLLGWPLGYLLAWLVARRRGLSAHTRRRVLGWGFLAIFVVMFVDEGESGRTVSGKATGRPPVGGGRTGESR</sequence>
<gene>
    <name evidence="3" type="ORF">ACFPZ4_11225</name>
</gene>
<reference evidence="4" key="1">
    <citation type="journal article" date="2019" name="Int. J. Syst. Evol. Microbiol.">
        <title>The Global Catalogue of Microorganisms (GCM) 10K type strain sequencing project: providing services to taxonomists for standard genome sequencing and annotation.</title>
        <authorList>
            <consortium name="The Broad Institute Genomics Platform"/>
            <consortium name="The Broad Institute Genome Sequencing Center for Infectious Disease"/>
            <person name="Wu L."/>
            <person name="Ma J."/>
        </authorList>
    </citation>
    <scope>NUCLEOTIDE SEQUENCE [LARGE SCALE GENOMIC DNA]</scope>
    <source>
        <strain evidence="4">CGMCC 4.7173</strain>
    </source>
</reference>
<feature type="compositionally biased region" description="Gly residues" evidence="1">
    <location>
        <begin position="102"/>
        <end position="112"/>
    </location>
</feature>
<feature type="transmembrane region" description="Helical" evidence="2">
    <location>
        <begin position="39"/>
        <end position="57"/>
    </location>
</feature>
<keyword evidence="2" id="KW-0812">Transmembrane</keyword>
<protein>
    <submittedName>
        <fullName evidence="3">Uncharacterized protein</fullName>
    </submittedName>
</protein>
<feature type="transmembrane region" description="Helical" evidence="2">
    <location>
        <begin position="12"/>
        <end position="33"/>
    </location>
</feature>
<evidence type="ECO:0000256" key="2">
    <source>
        <dbReference type="SAM" id="Phobius"/>
    </source>
</evidence>
<keyword evidence="2" id="KW-1133">Transmembrane helix</keyword>